<dbReference type="EMBL" id="UOFQ01000206">
    <property type="protein sequence ID" value="VAW90544.1"/>
    <property type="molecule type" value="Genomic_DNA"/>
</dbReference>
<keyword evidence="1" id="KW-0812">Transmembrane</keyword>
<reference evidence="2" key="1">
    <citation type="submission" date="2018-06" db="EMBL/GenBank/DDBJ databases">
        <authorList>
            <person name="Zhirakovskaya E."/>
        </authorList>
    </citation>
    <scope>NUCLEOTIDE SEQUENCE</scope>
</reference>
<organism evidence="2">
    <name type="scientific">hydrothermal vent metagenome</name>
    <dbReference type="NCBI Taxonomy" id="652676"/>
    <lineage>
        <taxon>unclassified sequences</taxon>
        <taxon>metagenomes</taxon>
        <taxon>ecological metagenomes</taxon>
    </lineage>
</organism>
<name>A0A3B1A9Y6_9ZZZZ</name>
<protein>
    <recommendedName>
        <fullName evidence="3">Multidrug transporter</fullName>
    </recommendedName>
</protein>
<gene>
    <name evidence="2" type="ORF">MNBD_GAMMA17-1792</name>
</gene>
<feature type="transmembrane region" description="Helical" evidence="1">
    <location>
        <begin position="20"/>
        <end position="40"/>
    </location>
</feature>
<evidence type="ECO:0000313" key="2">
    <source>
        <dbReference type="EMBL" id="VAW90544.1"/>
    </source>
</evidence>
<accession>A0A3B1A9Y6</accession>
<sequence>MKWIAITVVLLLFVLFPKKMLGGLGIAVLVGSIVGGFFYYQDWSERKVVEAVKVSVVHSLAFCDELAPLKITIDNFSDKTISMVEWNISAHQKGFSDDLAVPGYQIYSQDKILKPNARWRGCVGLPKLKRDVENASALVFSIKNRDAIFD</sequence>
<proteinExistence type="predicted"/>
<evidence type="ECO:0008006" key="3">
    <source>
        <dbReference type="Google" id="ProtNLM"/>
    </source>
</evidence>
<evidence type="ECO:0000256" key="1">
    <source>
        <dbReference type="SAM" id="Phobius"/>
    </source>
</evidence>
<keyword evidence="1" id="KW-1133">Transmembrane helix</keyword>
<dbReference type="AlphaFoldDB" id="A0A3B1A9Y6"/>
<keyword evidence="1" id="KW-0472">Membrane</keyword>